<evidence type="ECO:0000313" key="4">
    <source>
        <dbReference type="Proteomes" id="UP000501076"/>
    </source>
</evidence>
<keyword evidence="3" id="KW-0614">Plasmid</keyword>
<feature type="compositionally biased region" description="Basic and acidic residues" evidence="1">
    <location>
        <begin position="40"/>
        <end position="91"/>
    </location>
</feature>
<reference evidence="3 4" key="1">
    <citation type="submission" date="2019-10" db="EMBL/GenBank/DDBJ databases">
        <title>Complete genome sequences for adaption low water activity.</title>
        <authorList>
            <person name="Zhao L."/>
            <person name="Zhong J."/>
        </authorList>
    </citation>
    <scope>NUCLEOTIDE SEQUENCE [LARGE SCALE GENOMIC DNA]</scope>
    <source>
        <strain evidence="3 4">FDU301</strain>
        <plasmid evidence="4">pfdu301a</plasmid>
    </source>
</reference>
<dbReference type="PROSITE" id="PS51257">
    <property type="entry name" value="PROKAR_LIPOPROTEIN"/>
    <property type="match status" value="1"/>
</dbReference>
<name>A0A6M6E210_PRIMG</name>
<feature type="chain" id="PRO_5039628011" description="Lipoprotein" evidence="2">
    <location>
        <begin position="18"/>
        <end position="204"/>
    </location>
</feature>
<dbReference type="AlphaFoldDB" id="A0A6M6E210"/>
<dbReference type="RefSeq" id="WP_171778839.1">
    <property type="nucleotide sequence ID" value="NZ_CP045273.1"/>
</dbReference>
<feature type="region of interest" description="Disordered" evidence="1">
    <location>
        <begin position="24"/>
        <end position="91"/>
    </location>
</feature>
<organism evidence="3 4">
    <name type="scientific">Priestia megaterium</name>
    <name type="common">Bacillus megaterium</name>
    <dbReference type="NCBI Taxonomy" id="1404"/>
    <lineage>
        <taxon>Bacteria</taxon>
        <taxon>Bacillati</taxon>
        <taxon>Bacillota</taxon>
        <taxon>Bacilli</taxon>
        <taxon>Bacillales</taxon>
        <taxon>Bacillaceae</taxon>
        <taxon>Priestia</taxon>
    </lineage>
</organism>
<accession>A0A6M6E210</accession>
<dbReference type="Proteomes" id="UP000501076">
    <property type="component" value="Plasmid pFDU301A"/>
</dbReference>
<sequence length="204" mass="22771">MKAKLILLSGLTAIALAACQNDDTATKENTDTKQSAQASSEEKATIQKEVKTENEKVTTKDKAQEEKVEKEEVTAKQEDAKDKEVEKHEEDNSMALKAEDVIVNYFNAISLGDVATLQKIYPSGSEENEQLGKMFQSSKVTADIVNMQKLALNDKEAQYKVKVKIYTKQDDPNFTNNESDYQVTLDMNNGTIKTKSITSTNYLE</sequence>
<proteinExistence type="predicted"/>
<protein>
    <recommendedName>
        <fullName evidence="5">Lipoprotein</fullName>
    </recommendedName>
</protein>
<keyword evidence="2" id="KW-0732">Signal</keyword>
<gene>
    <name evidence="3" type="ORF">FDZ14_32645</name>
</gene>
<evidence type="ECO:0000256" key="1">
    <source>
        <dbReference type="SAM" id="MobiDB-lite"/>
    </source>
</evidence>
<geneLocation type="plasmid" evidence="4">
    <name>pfdu301a</name>
</geneLocation>
<evidence type="ECO:0000256" key="2">
    <source>
        <dbReference type="SAM" id="SignalP"/>
    </source>
</evidence>
<evidence type="ECO:0000313" key="3">
    <source>
        <dbReference type="EMBL" id="QJX80840.1"/>
    </source>
</evidence>
<feature type="signal peptide" evidence="2">
    <location>
        <begin position="1"/>
        <end position="17"/>
    </location>
</feature>
<dbReference type="EMBL" id="CP045273">
    <property type="protein sequence ID" value="QJX80840.1"/>
    <property type="molecule type" value="Genomic_DNA"/>
</dbReference>
<evidence type="ECO:0008006" key="5">
    <source>
        <dbReference type="Google" id="ProtNLM"/>
    </source>
</evidence>